<dbReference type="PROSITE" id="PS50055">
    <property type="entry name" value="TYR_PHOSPHATASE_PTP"/>
    <property type="match status" value="1"/>
</dbReference>
<dbReference type="GO" id="GO:0004725">
    <property type="term" value="F:protein tyrosine phosphatase activity"/>
    <property type="evidence" value="ECO:0007669"/>
    <property type="project" value="InterPro"/>
</dbReference>
<evidence type="ECO:0008006" key="5">
    <source>
        <dbReference type="Google" id="ProtNLM"/>
    </source>
</evidence>
<organism evidence="3 4">
    <name type="scientific">Henosepilachna vigintioctopunctata</name>
    <dbReference type="NCBI Taxonomy" id="420089"/>
    <lineage>
        <taxon>Eukaryota</taxon>
        <taxon>Metazoa</taxon>
        <taxon>Ecdysozoa</taxon>
        <taxon>Arthropoda</taxon>
        <taxon>Hexapoda</taxon>
        <taxon>Insecta</taxon>
        <taxon>Pterygota</taxon>
        <taxon>Neoptera</taxon>
        <taxon>Endopterygota</taxon>
        <taxon>Coleoptera</taxon>
        <taxon>Polyphaga</taxon>
        <taxon>Cucujiformia</taxon>
        <taxon>Coccinelloidea</taxon>
        <taxon>Coccinellidae</taxon>
        <taxon>Epilachninae</taxon>
        <taxon>Epilachnini</taxon>
        <taxon>Henosepilachna</taxon>
    </lineage>
</organism>
<proteinExistence type="predicted"/>
<feature type="domain" description="Tyrosine-protein phosphatase" evidence="1">
    <location>
        <begin position="1"/>
        <end position="170"/>
    </location>
</feature>
<dbReference type="PANTHER" id="PTHR19134:SF449">
    <property type="entry name" value="TYROSINE-PROTEIN PHOSPHATASE 1"/>
    <property type="match status" value="1"/>
</dbReference>
<dbReference type="InterPro" id="IPR000387">
    <property type="entry name" value="Tyr_Pase_dom"/>
</dbReference>
<sequence>MPNTLSDFWRLILEMKSEMIISLNDINLDDETCCKFWPTAEDPEIHLEDSIVLVFKRRIRFTQYDIYSLNIIYKQVIHIYIYLPFSCDEFFSFWQDADSLSRNSRNIIVTCFDGATASGVFVALSSVIERMRIEKQCDICTAVRMVRHNRKQFVGDQSDLLLLYGAALIYNMKYFS</sequence>
<keyword evidence="4" id="KW-1185">Reference proteome</keyword>
<feature type="domain" description="Tyrosine specific protein phosphatases" evidence="2">
    <location>
        <begin position="88"/>
        <end position="161"/>
    </location>
</feature>
<dbReference type="Pfam" id="PF00102">
    <property type="entry name" value="Y_phosphatase"/>
    <property type="match status" value="1"/>
</dbReference>
<dbReference type="GO" id="GO:0048666">
    <property type="term" value="P:neuron development"/>
    <property type="evidence" value="ECO:0007669"/>
    <property type="project" value="UniProtKB-ARBA"/>
</dbReference>
<dbReference type="PANTHER" id="PTHR19134">
    <property type="entry name" value="RECEPTOR-TYPE TYROSINE-PROTEIN PHOSPHATASE"/>
    <property type="match status" value="1"/>
</dbReference>
<name>A0AAW1UT26_9CUCU</name>
<reference evidence="3 4" key="1">
    <citation type="submission" date="2023-03" db="EMBL/GenBank/DDBJ databases">
        <title>Genome insight into feeding habits of ladybird beetles.</title>
        <authorList>
            <person name="Li H.-S."/>
            <person name="Huang Y.-H."/>
            <person name="Pang H."/>
        </authorList>
    </citation>
    <scope>NUCLEOTIDE SEQUENCE [LARGE SCALE GENOMIC DNA]</scope>
    <source>
        <strain evidence="3">SYSU_2023b</strain>
        <tissue evidence="3">Whole body</tissue>
    </source>
</reference>
<evidence type="ECO:0000259" key="2">
    <source>
        <dbReference type="PROSITE" id="PS50056"/>
    </source>
</evidence>
<dbReference type="AlphaFoldDB" id="A0AAW1UT26"/>
<dbReference type="InterPro" id="IPR029021">
    <property type="entry name" value="Prot-tyrosine_phosphatase-like"/>
</dbReference>
<dbReference type="EMBL" id="JARQZJ010000092">
    <property type="protein sequence ID" value="KAK9883941.1"/>
    <property type="molecule type" value="Genomic_DNA"/>
</dbReference>
<dbReference type="Gene3D" id="3.90.190.10">
    <property type="entry name" value="Protein tyrosine phosphatase superfamily"/>
    <property type="match status" value="1"/>
</dbReference>
<evidence type="ECO:0000313" key="3">
    <source>
        <dbReference type="EMBL" id="KAK9883941.1"/>
    </source>
</evidence>
<dbReference type="InterPro" id="IPR000242">
    <property type="entry name" value="PTP_cat"/>
</dbReference>
<dbReference type="Proteomes" id="UP001431783">
    <property type="component" value="Unassembled WGS sequence"/>
</dbReference>
<protein>
    <recommendedName>
        <fullName evidence="5">Tyrosine-protein phosphatase domain-containing protein</fullName>
    </recommendedName>
</protein>
<dbReference type="PROSITE" id="PS50056">
    <property type="entry name" value="TYR_PHOSPHATASE_2"/>
    <property type="match status" value="1"/>
</dbReference>
<dbReference type="InterPro" id="IPR050348">
    <property type="entry name" value="Protein-Tyr_Phosphatase"/>
</dbReference>
<dbReference type="GO" id="GO:0009653">
    <property type="term" value="P:anatomical structure morphogenesis"/>
    <property type="evidence" value="ECO:0007669"/>
    <property type="project" value="UniProtKB-ARBA"/>
</dbReference>
<dbReference type="SUPFAM" id="SSF52799">
    <property type="entry name" value="(Phosphotyrosine protein) phosphatases II"/>
    <property type="match status" value="1"/>
</dbReference>
<comment type="caution">
    <text evidence="3">The sequence shown here is derived from an EMBL/GenBank/DDBJ whole genome shotgun (WGS) entry which is preliminary data.</text>
</comment>
<evidence type="ECO:0000313" key="4">
    <source>
        <dbReference type="Proteomes" id="UP001431783"/>
    </source>
</evidence>
<evidence type="ECO:0000259" key="1">
    <source>
        <dbReference type="PROSITE" id="PS50055"/>
    </source>
</evidence>
<accession>A0AAW1UT26</accession>
<gene>
    <name evidence="3" type="ORF">WA026_004881</name>
</gene>